<accession>A0ACC2XAS2</accession>
<gene>
    <name evidence="1" type="ORF">QFC24_005136</name>
</gene>
<keyword evidence="2" id="KW-1185">Reference proteome</keyword>
<reference evidence="1" key="1">
    <citation type="submission" date="2023-04" db="EMBL/GenBank/DDBJ databases">
        <title>Draft Genome sequencing of Naganishia species isolated from polar environments using Oxford Nanopore Technology.</title>
        <authorList>
            <person name="Leo P."/>
            <person name="Venkateswaran K."/>
        </authorList>
    </citation>
    <scope>NUCLEOTIDE SEQUENCE</scope>
    <source>
        <strain evidence="1">DBVPG 5303</strain>
    </source>
</reference>
<sequence>MPGTASVLDVSLSPITLLLCITCLLIALLIHTKRNAKALTEGLRWAPSPPGYPVVGNLPDIIKAAKADRMHLQMQTWAKEYGPVVKVSAGTIDQYFINEDKAVKEILDKHSATTSDRPRWIYSNEYVCDQKNVLLLSASHPRWKNQRKMINAMVTSPAAADAALPLNNFETARFLHAVITDPLANTPEQNVWAKLKRYQYSLFALQTFGFPINNEDSPSINYIFYSVFESIKGTLPGAKIVETFPILERLPMVLKPWARAGRAAHEQDLAWCRERMQRCKDAIAKGTALPYCTLARLLQDPKLGGLDNEDEAAYINLELIGAAADTSMMTMWGFLEAMLSYPAVQQKAQAEIDAIVPDRLPVWEDLEDMPYLRCIMKEVWRWRPPVALGHPHVAQEDLEYKGIQIPKGAFLHLNAWAIHHDENRHKDPDAFMPERYEGDDRSVSEALLASKNAMNPESQQAINLADPTQRDHFAFGAGRRICPGYHVAERSFFVGFSRLLWAFDIKPEPNAVLPLPQDSGFNGIMPGSRGKDLPFMLVLRDESKRNVIEQEYQQEMANFEVVLEMGDL</sequence>
<comment type="caution">
    <text evidence="1">The sequence shown here is derived from an EMBL/GenBank/DDBJ whole genome shotgun (WGS) entry which is preliminary data.</text>
</comment>
<organism evidence="1 2">
    <name type="scientific">Naganishia onofrii</name>
    <dbReference type="NCBI Taxonomy" id="1851511"/>
    <lineage>
        <taxon>Eukaryota</taxon>
        <taxon>Fungi</taxon>
        <taxon>Dikarya</taxon>
        <taxon>Basidiomycota</taxon>
        <taxon>Agaricomycotina</taxon>
        <taxon>Tremellomycetes</taxon>
        <taxon>Filobasidiales</taxon>
        <taxon>Filobasidiaceae</taxon>
        <taxon>Naganishia</taxon>
    </lineage>
</organism>
<dbReference type="EMBL" id="JASBWV010000020">
    <property type="protein sequence ID" value="KAJ9120464.1"/>
    <property type="molecule type" value="Genomic_DNA"/>
</dbReference>
<proteinExistence type="predicted"/>
<dbReference type="Proteomes" id="UP001234202">
    <property type="component" value="Unassembled WGS sequence"/>
</dbReference>
<protein>
    <submittedName>
        <fullName evidence="1">Uncharacterized protein</fullName>
    </submittedName>
</protein>
<name>A0ACC2XAS2_9TREE</name>
<evidence type="ECO:0000313" key="2">
    <source>
        <dbReference type="Proteomes" id="UP001234202"/>
    </source>
</evidence>
<evidence type="ECO:0000313" key="1">
    <source>
        <dbReference type="EMBL" id="KAJ9120464.1"/>
    </source>
</evidence>